<accession>A0ABQ3I4T1</accession>
<evidence type="ECO:0000259" key="2">
    <source>
        <dbReference type="Pfam" id="PF01557"/>
    </source>
</evidence>
<evidence type="ECO:0000313" key="3">
    <source>
        <dbReference type="EMBL" id="GHE62675.1"/>
    </source>
</evidence>
<dbReference type="InterPro" id="IPR011234">
    <property type="entry name" value="Fumarylacetoacetase-like_C"/>
</dbReference>
<dbReference type="InterPro" id="IPR036663">
    <property type="entry name" value="Fumarylacetoacetase_C_sf"/>
</dbReference>
<dbReference type="Gene3D" id="3.90.850.10">
    <property type="entry name" value="Fumarylacetoacetase-like, C-terminal domain"/>
    <property type="match status" value="1"/>
</dbReference>
<dbReference type="RefSeq" id="WP_189629838.1">
    <property type="nucleotide sequence ID" value="NZ_BNAG01000002.1"/>
</dbReference>
<dbReference type="PANTHER" id="PTHR11820">
    <property type="entry name" value="ACYLPYRUVASE"/>
    <property type="match status" value="1"/>
</dbReference>
<gene>
    <name evidence="3" type="ORF">GCM10011340_17410</name>
</gene>
<name>A0ABQ3I4T1_9BACT</name>
<reference evidence="4" key="1">
    <citation type="journal article" date="2019" name="Int. J. Syst. Evol. Microbiol.">
        <title>The Global Catalogue of Microorganisms (GCM) 10K type strain sequencing project: providing services to taxonomists for standard genome sequencing and annotation.</title>
        <authorList>
            <consortium name="The Broad Institute Genomics Platform"/>
            <consortium name="The Broad Institute Genome Sequencing Center for Infectious Disease"/>
            <person name="Wu L."/>
            <person name="Ma J."/>
        </authorList>
    </citation>
    <scope>NUCLEOTIDE SEQUENCE [LARGE SCALE GENOMIC DNA]</scope>
    <source>
        <strain evidence="4">CGMCC 1.15111</strain>
    </source>
</reference>
<dbReference type="Pfam" id="PF01557">
    <property type="entry name" value="FAA_hydrolase"/>
    <property type="match status" value="1"/>
</dbReference>
<dbReference type="EMBL" id="BNAG01000002">
    <property type="protein sequence ID" value="GHE62675.1"/>
    <property type="molecule type" value="Genomic_DNA"/>
</dbReference>
<comment type="caution">
    <text evidence="3">The sequence shown here is derived from an EMBL/GenBank/DDBJ whole genome shotgun (WGS) entry which is preliminary data.</text>
</comment>
<feature type="domain" description="Fumarylacetoacetase-like C-terminal" evidence="2">
    <location>
        <begin position="2"/>
        <end position="197"/>
    </location>
</feature>
<proteinExistence type="predicted"/>
<keyword evidence="1" id="KW-0479">Metal-binding</keyword>
<dbReference type="PANTHER" id="PTHR11820:SF7">
    <property type="entry name" value="ACYLPYRUVASE FAHD1, MITOCHONDRIAL"/>
    <property type="match status" value="1"/>
</dbReference>
<sequence length="202" mass="22832">MKIIAIGRNYAAHIAELNNEKPSQPVVFMKPDTALLRNNAPFYYPDFSKDIHFEVEILLKINREGKYIDPKFAHKYYEEIGIGIDFTARDLQQQCKEKGLPWEIAKAFNGSAPISDFVSKTDFDLANLNFSLHQNGDMKQQGNTSLMLFPFDEIVAYVSRYFTLKKGDIIFTGTPAGVGPIAIGDKLEAFIEGTKMLEVEIK</sequence>
<dbReference type="Proteomes" id="UP000658258">
    <property type="component" value="Unassembled WGS sequence"/>
</dbReference>
<keyword evidence="3" id="KW-0413">Isomerase</keyword>
<keyword evidence="4" id="KW-1185">Reference proteome</keyword>
<dbReference type="GO" id="GO:0016853">
    <property type="term" value="F:isomerase activity"/>
    <property type="evidence" value="ECO:0007669"/>
    <property type="project" value="UniProtKB-KW"/>
</dbReference>
<dbReference type="SUPFAM" id="SSF56529">
    <property type="entry name" value="FAH"/>
    <property type="match status" value="1"/>
</dbReference>
<evidence type="ECO:0000313" key="4">
    <source>
        <dbReference type="Proteomes" id="UP000658258"/>
    </source>
</evidence>
<organism evidence="3 4">
    <name type="scientific">Roseivirga thermotolerans</name>
    <dbReference type="NCBI Taxonomy" id="1758176"/>
    <lineage>
        <taxon>Bacteria</taxon>
        <taxon>Pseudomonadati</taxon>
        <taxon>Bacteroidota</taxon>
        <taxon>Cytophagia</taxon>
        <taxon>Cytophagales</taxon>
        <taxon>Roseivirgaceae</taxon>
        <taxon>Roseivirga</taxon>
    </lineage>
</organism>
<evidence type="ECO:0000256" key="1">
    <source>
        <dbReference type="ARBA" id="ARBA00022723"/>
    </source>
</evidence>
<protein>
    <submittedName>
        <fullName evidence="3">2-hydroxyhepta-2,4-diene-1,7-dioate isomerase</fullName>
    </submittedName>
</protein>